<evidence type="ECO:0000313" key="7">
    <source>
        <dbReference type="Proteomes" id="UP001179952"/>
    </source>
</evidence>
<keyword evidence="7" id="KW-1185">Reference proteome</keyword>
<sequence>MAFLRFMGGMKTRPRTSPTALKSAATSRKMVWQGVPMSICDSHSKMCDSYDGLIIRQELKLQVTGRVWKEQ</sequence>
<organism evidence="6 7">
    <name type="scientific">Acorus gramineus</name>
    <name type="common">Dwarf sweet flag</name>
    <dbReference type="NCBI Taxonomy" id="55184"/>
    <lineage>
        <taxon>Eukaryota</taxon>
        <taxon>Viridiplantae</taxon>
        <taxon>Streptophyta</taxon>
        <taxon>Embryophyta</taxon>
        <taxon>Tracheophyta</taxon>
        <taxon>Spermatophyta</taxon>
        <taxon>Magnoliopsida</taxon>
        <taxon>Liliopsida</taxon>
        <taxon>Acoraceae</taxon>
        <taxon>Acorus</taxon>
    </lineage>
</organism>
<comment type="similarity">
    <text evidence="1">Belongs to the SINA (Seven in absentia) family.</text>
</comment>
<evidence type="ECO:0000313" key="6">
    <source>
        <dbReference type="EMBL" id="KAK1264489.1"/>
    </source>
</evidence>
<dbReference type="Pfam" id="PF03145">
    <property type="entry name" value="Sina_TRAF"/>
    <property type="match status" value="1"/>
</dbReference>
<dbReference type="AlphaFoldDB" id="A0AAV9AK64"/>
<gene>
    <name evidence="6" type="ORF">QJS04_geneDACA017032</name>
</gene>
<evidence type="ECO:0000256" key="3">
    <source>
        <dbReference type="ARBA" id="ARBA00022771"/>
    </source>
</evidence>
<accession>A0AAV9AK64</accession>
<evidence type="ECO:0000256" key="2">
    <source>
        <dbReference type="ARBA" id="ARBA00022723"/>
    </source>
</evidence>
<keyword evidence="3" id="KW-0863">Zinc-finger</keyword>
<evidence type="ECO:0000259" key="5">
    <source>
        <dbReference type="Pfam" id="PF03145"/>
    </source>
</evidence>
<reference evidence="6" key="1">
    <citation type="journal article" date="2023" name="Nat. Commun.">
        <title>Diploid and tetraploid genomes of Acorus and the evolution of monocots.</title>
        <authorList>
            <person name="Ma L."/>
            <person name="Liu K.W."/>
            <person name="Li Z."/>
            <person name="Hsiao Y.Y."/>
            <person name="Qi Y."/>
            <person name="Fu T."/>
            <person name="Tang G.D."/>
            <person name="Zhang D."/>
            <person name="Sun W.H."/>
            <person name="Liu D.K."/>
            <person name="Li Y."/>
            <person name="Chen G.Z."/>
            <person name="Liu X.D."/>
            <person name="Liao X.Y."/>
            <person name="Jiang Y.T."/>
            <person name="Yu X."/>
            <person name="Hao Y."/>
            <person name="Huang J."/>
            <person name="Zhao X.W."/>
            <person name="Ke S."/>
            <person name="Chen Y.Y."/>
            <person name="Wu W.L."/>
            <person name="Hsu J.L."/>
            <person name="Lin Y.F."/>
            <person name="Huang M.D."/>
            <person name="Li C.Y."/>
            <person name="Huang L."/>
            <person name="Wang Z.W."/>
            <person name="Zhao X."/>
            <person name="Zhong W.Y."/>
            <person name="Peng D.H."/>
            <person name="Ahmad S."/>
            <person name="Lan S."/>
            <person name="Zhang J.S."/>
            <person name="Tsai W.C."/>
            <person name="Van de Peer Y."/>
            <person name="Liu Z.J."/>
        </authorList>
    </citation>
    <scope>NUCLEOTIDE SEQUENCE</scope>
    <source>
        <strain evidence="6">SCP</strain>
    </source>
</reference>
<dbReference type="InterPro" id="IPR008974">
    <property type="entry name" value="TRAF-like"/>
</dbReference>
<reference evidence="6" key="2">
    <citation type="submission" date="2023-06" db="EMBL/GenBank/DDBJ databases">
        <authorList>
            <person name="Ma L."/>
            <person name="Liu K.-W."/>
            <person name="Li Z."/>
            <person name="Hsiao Y.-Y."/>
            <person name="Qi Y."/>
            <person name="Fu T."/>
            <person name="Tang G."/>
            <person name="Zhang D."/>
            <person name="Sun W.-H."/>
            <person name="Liu D.-K."/>
            <person name="Li Y."/>
            <person name="Chen G.-Z."/>
            <person name="Liu X.-D."/>
            <person name="Liao X.-Y."/>
            <person name="Jiang Y.-T."/>
            <person name="Yu X."/>
            <person name="Hao Y."/>
            <person name="Huang J."/>
            <person name="Zhao X.-W."/>
            <person name="Ke S."/>
            <person name="Chen Y.-Y."/>
            <person name="Wu W.-L."/>
            <person name="Hsu J.-L."/>
            <person name="Lin Y.-F."/>
            <person name="Huang M.-D."/>
            <person name="Li C.-Y."/>
            <person name="Huang L."/>
            <person name="Wang Z.-W."/>
            <person name="Zhao X."/>
            <person name="Zhong W.-Y."/>
            <person name="Peng D.-H."/>
            <person name="Ahmad S."/>
            <person name="Lan S."/>
            <person name="Zhang J.-S."/>
            <person name="Tsai W.-C."/>
            <person name="Van De Peer Y."/>
            <person name="Liu Z.-J."/>
        </authorList>
    </citation>
    <scope>NUCLEOTIDE SEQUENCE</scope>
    <source>
        <strain evidence="6">SCP</strain>
        <tissue evidence="6">Leaves</tissue>
    </source>
</reference>
<comment type="caution">
    <text evidence="6">The sequence shown here is derived from an EMBL/GenBank/DDBJ whole genome shotgun (WGS) entry which is preliminary data.</text>
</comment>
<dbReference type="Proteomes" id="UP001179952">
    <property type="component" value="Unassembled WGS sequence"/>
</dbReference>
<dbReference type="InterPro" id="IPR018121">
    <property type="entry name" value="7-in-absentia-prot_TRAF-dom"/>
</dbReference>
<evidence type="ECO:0000256" key="4">
    <source>
        <dbReference type="ARBA" id="ARBA00022833"/>
    </source>
</evidence>
<feature type="domain" description="Seven-in-absentia protein TRAF-like" evidence="5">
    <location>
        <begin position="1"/>
        <end position="59"/>
    </location>
</feature>
<name>A0AAV9AK64_ACOGR</name>
<dbReference type="GO" id="GO:0006511">
    <property type="term" value="P:ubiquitin-dependent protein catabolic process"/>
    <property type="evidence" value="ECO:0007669"/>
    <property type="project" value="InterPro"/>
</dbReference>
<keyword evidence="4" id="KW-0862">Zinc</keyword>
<dbReference type="GO" id="GO:0008270">
    <property type="term" value="F:zinc ion binding"/>
    <property type="evidence" value="ECO:0007669"/>
    <property type="project" value="UniProtKB-KW"/>
</dbReference>
<keyword evidence="2" id="KW-0479">Metal-binding</keyword>
<proteinExistence type="inferred from homology"/>
<dbReference type="Gene3D" id="2.60.210.10">
    <property type="entry name" value="Apoptosis, Tumor Necrosis Factor Receptor Associated Protein 2, Chain A"/>
    <property type="match status" value="1"/>
</dbReference>
<dbReference type="GO" id="GO:0005737">
    <property type="term" value="C:cytoplasm"/>
    <property type="evidence" value="ECO:0007669"/>
    <property type="project" value="InterPro"/>
</dbReference>
<dbReference type="EMBL" id="JAUJYN010000008">
    <property type="protein sequence ID" value="KAK1264489.1"/>
    <property type="molecule type" value="Genomic_DNA"/>
</dbReference>
<evidence type="ECO:0000256" key="1">
    <source>
        <dbReference type="ARBA" id="ARBA00009119"/>
    </source>
</evidence>
<protein>
    <submittedName>
        <fullName evidence="6">E3 ubiquitin-protein ligase SINAT3</fullName>
    </submittedName>
</protein>